<feature type="coiled-coil region" evidence="1">
    <location>
        <begin position="27"/>
        <end position="54"/>
    </location>
</feature>
<reference evidence="3" key="1">
    <citation type="journal article" date="2019" name="Int. J. Syst. Evol. Microbiol.">
        <title>The Global Catalogue of Microorganisms (GCM) 10K type strain sequencing project: providing services to taxonomists for standard genome sequencing and annotation.</title>
        <authorList>
            <consortium name="The Broad Institute Genomics Platform"/>
            <consortium name="The Broad Institute Genome Sequencing Center for Infectious Disease"/>
            <person name="Wu L."/>
            <person name="Ma J."/>
        </authorList>
    </citation>
    <scope>NUCLEOTIDE SEQUENCE [LARGE SCALE GENOMIC DNA]</scope>
    <source>
        <strain evidence="3">NBRC 110633</strain>
    </source>
</reference>
<gene>
    <name evidence="2" type="ORF">GCM10007906_25860</name>
</gene>
<sequence length="220" mass="25709">MTVGGVVIALSGFLSKFLSTRFIEGYKSKSLKELEKLKKEYQRELRDLDDKFQLNLLKVENQLQISKSTYELLFDNKVNTYRSLSALRLKYLRYKHENAMHEEDPVDAIETFYQYFVQCKVLLEDNALYISPELSVRYDKWMVKASKCFKQASIDGLEVHGLAYTEHENDMNVHDAQFPARNALVNDTQDLMESIFEQINTDLDIIRSVSNRPLENRKCS</sequence>
<dbReference type="EMBL" id="BSOE01000049">
    <property type="protein sequence ID" value="GLR04998.1"/>
    <property type="molecule type" value="Genomic_DNA"/>
</dbReference>
<keyword evidence="1" id="KW-0175">Coiled coil</keyword>
<evidence type="ECO:0000313" key="2">
    <source>
        <dbReference type="EMBL" id="GLR04998.1"/>
    </source>
</evidence>
<comment type="caution">
    <text evidence="2">The sequence shown here is derived from an EMBL/GenBank/DDBJ whole genome shotgun (WGS) entry which is preliminary data.</text>
</comment>
<organism evidence="2 3">
    <name type="scientific">Vibrio hyugaensis</name>
    <dbReference type="NCBI Taxonomy" id="1534743"/>
    <lineage>
        <taxon>Bacteria</taxon>
        <taxon>Pseudomonadati</taxon>
        <taxon>Pseudomonadota</taxon>
        <taxon>Gammaproteobacteria</taxon>
        <taxon>Vibrionales</taxon>
        <taxon>Vibrionaceae</taxon>
        <taxon>Vibrio</taxon>
    </lineage>
</organism>
<evidence type="ECO:0000256" key="1">
    <source>
        <dbReference type="SAM" id="Coils"/>
    </source>
</evidence>
<dbReference type="Proteomes" id="UP001156669">
    <property type="component" value="Unassembled WGS sequence"/>
</dbReference>
<keyword evidence="3" id="KW-1185">Reference proteome</keyword>
<protein>
    <submittedName>
        <fullName evidence="2">Uncharacterized protein</fullName>
    </submittedName>
</protein>
<accession>A0ABQ5Y265</accession>
<evidence type="ECO:0000313" key="3">
    <source>
        <dbReference type="Proteomes" id="UP001156669"/>
    </source>
</evidence>
<proteinExistence type="predicted"/>
<name>A0ABQ5Y265_9VIBR</name>